<evidence type="ECO:0000313" key="4">
    <source>
        <dbReference type="Proteomes" id="UP000294257"/>
    </source>
</evidence>
<gene>
    <name evidence="3" type="ORF">EV193_102432</name>
</gene>
<reference evidence="3 4" key="1">
    <citation type="submission" date="2019-02" db="EMBL/GenBank/DDBJ databases">
        <title>Genomic Encyclopedia of Type Strains, Phase IV (KMG-IV): sequencing the most valuable type-strain genomes for metagenomic binning, comparative biology and taxonomic classification.</title>
        <authorList>
            <person name="Goeker M."/>
        </authorList>
    </citation>
    <scope>NUCLEOTIDE SEQUENCE [LARGE SCALE GENOMIC DNA]</scope>
    <source>
        <strain evidence="3 4">DSM 101727</strain>
    </source>
</reference>
<dbReference type="Proteomes" id="UP000294257">
    <property type="component" value="Unassembled WGS sequence"/>
</dbReference>
<dbReference type="InterPro" id="IPR042171">
    <property type="entry name" value="Acyl-CoA_hotdog"/>
</dbReference>
<dbReference type="AlphaFoldDB" id="A0A4Q7L5D5"/>
<evidence type="ECO:0000259" key="1">
    <source>
        <dbReference type="Pfam" id="PF13622"/>
    </source>
</evidence>
<dbReference type="InterPro" id="IPR049449">
    <property type="entry name" value="TesB_ACOT8-like_N"/>
</dbReference>
<keyword evidence="4" id="KW-1185">Reference proteome</keyword>
<evidence type="ECO:0000259" key="2">
    <source>
        <dbReference type="Pfam" id="PF20789"/>
    </source>
</evidence>
<dbReference type="InterPro" id="IPR029069">
    <property type="entry name" value="HotDog_dom_sf"/>
</dbReference>
<accession>A0A4Q7L5D5</accession>
<dbReference type="Pfam" id="PF13622">
    <property type="entry name" value="4HBT_3"/>
    <property type="match status" value="1"/>
</dbReference>
<evidence type="ECO:0000313" key="3">
    <source>
        <dbReference type="EMBL" id="RZS43452.1"/>
    </source>
</evidence>
<dbReference type="RefSeq" id="WP_130343294.1">
    <property type="nucleotide sequence ID" value="NZ_SGWQ01000002.1"/>
</dbReference>
<comment type="caution">
    <text evidence="3">The sequence shown here is derived from an EMBL/GenBank/DDBJ whole genome shotgun (WGS) entry which is preliminary data.</text>
</comment>
<organism evidence="3 4">
    <name type="scientific">Herbihabitans rhizosphaerae</name>
    <dbReference type="NCBI Taxonomy" id="1872711"/>
    <lineage>
        <taxon>Bacteria</taxon>
        <taxon>Bacillati</taxon>
        <taxon>Actinomycetota</taxon>
        <taxon>Actinomycetes</taxon>
        <taxon>Pseudonocardiales</taxon>
        <taxon>Pseudonocardiaceae</taxon>
        <taxon>Herbihabitans</taxon>
    </lineage>
</organism>
<dbReference type="Pfam" id="PF20789">
    <property type="entry name" value="4HBT_3C"/>
    <property type="match status" value="1"/>
</dbReference>
<proteinExistence type="predicted"/>
<dbReference type="InterPro" id="IPR049450">
    <property type="entry name" value="ACOT8-like_C"/>
</dbReference>
<protein>
    <submittedName>
        <fullName evidence="3">Thioesterase superfamily protein</fullName>
    </submittedName>
</protein>
<feature type="domain" description="Acyl-CoA thioesterase-like C-terminal" evidence="2">
    <location>
        <begin position="126"/>
        <end position="258"/>
    </location>
</feature>
<dbReference type="OrthoDB" id="1413770at2"/>
<dbReference type="Gene3D" id="2.40.160.210">
    <property type="entry name" value="Acyl-CoA thioesterase, double hotdog domain"/>
    <property type="match status" value="1"/>
</dbReference>
<sequence length="262" mass="28364">MTAFFQPLGENRYAASELTAAVWSPDHQHVGPPSALLARELERLPSTVDTAGGGTFGRITFEVLGRVPVAEVEVSARVERPGRAVELLVAELVAEGRVALRANAWRIARADTTAVVAGLPEPLPGPDEAKQMPMPDNWHSGYAKAMEWRSIHSGMFIPGDATVWVRPLVDLVEGETLTDLQRLLTVADSASGVSSRLDPREWLFINTDLTVHLYRMPAGEWTALDATTILGPDGVGMATSTLHDVHGPLGRTTQALLVRPQR</sequence>
<feature type="domain" description="Acyl-CoA thioesterase-like N-terminal HotDog" evidence="1">
    <location>
        <begin position="21"/>
        <end position="106"/>
    </location>
</feature>
<dbReference type="EMBL" id="SGWQ01000002">
    <property type="protein sequence ID" value="RZS43452.1"/>
    <property type="molecule type" value="Genomic_DNA"/>
</dbReference>
<dbReference type="SUPFAM" id="SSF54637">
    <property type="entry name" value="Thioesterase/thiol ester dehydrase-isomerase"/>
    <property type="match status" value="1"/>
</dbReference>
<name>A0A4Q7L5D5_9PSEU</name>